<dbReference type="EMBL" id="CAUYUJ010017649">
    <property type="protein sequence ID" value="CAK0876635.1"/>
    <property type="molecule type" value="Genomic_DNA"/>
</dbReference>
<protein>
    <submittedName>
        <fullName evidence="1">Uncharacterized protein</fullName>
    </submittedName>
</protein>
<reference evidence="1" key="1">
    <citation type="submission" date="2023-10" db="EMBL/GenBank/DDBJ databases">
        <authorList>
            <person name="Chen Y."/>
            <person name="Shah S."/>
            <person name="Dougan E. K."/>
            <person name="Thang M."/>
            <person name="Chan C."/>
        </authorList>
    </citation>
    <scope>NUCLEOTIDE SEQUENCE [LARGE SCALE GENOMIC DNA]</scope>
</reference>
<sequence>MAKGCAAMDTDSYCPKSLRIPPENTCRTVRGIHVIVRNTVALWQCRACRSRRPAPSACGASVCSADVRPQAMAKQAEKNWRPNAAAARSSCAWGRCPMKPI</sequence>
<gene>
    <name evidence="1" type="ORF">PCOR1329_LOCUS60940</name>
</gene>
<accession>A0ABN9VWA5</accession>
<name>A0ABN9VWA5_9DINO</name>
<proteinExistence type="predicted"/>
<evidence type="ECO:0000313" key="1">
    <source>
        <dbReference type="EMBL" id="CAK0876635.1"/>
    </source>
</evidence>
<keyword evidence="2" id="KW-1185">Reference proteome</keyword>
<comment type="caution">
    <text evidence="1">The sequence shown here is derived from an EMBL/GenBank/DDBJ whole genome shotgun (WGS) entry which is preliminary data.</text>
</comment>
<dbReference type="Proteomes" id="UP001189429">
    <property type="component" value="Unassembled WGS sequence"/>
</dbReference>
<organism evidence="1 2">
    <name type="scientific">Prorocentrum cordatum</name>
    <dbReference type="NCBI Taxonomy" id="2364126"/>
    <lineage>
        <taxon>Eukaryota</taxon>
        <taxon>Sar</taxon>
        <taxon>Alveolata</taxon>
        <taxon>Dinophyceae</taxon>
        <taxon>Prorocentrales</taxon>
        <taxon>Prorocentraceae</taxon>
        <taxon>Prorocentrum</taxon>
    </lineage>
</organism>
<evidence type="ECO:0000313" key="2">
    <source>
        <dbReference type="Proteomes" id="UP001189429"/>
    </source>
</evidence>